<feature type="transmembrane region" description="Helical" evidence="1">
    <location>
        <begin position="150"/>
        <end position="170"/>
    </location>
</feature>
<evidence type="ECO:0000256" key="1">
    <source>
        <dbReference type="SAM" id="Phobius"/>
    </source>
</evidence>
<evidence type="ECO:0000313" key="3">
    <source>
        <dbReference type="Proteomes" id="UP001146336"/>
    </source>
</evidence>
<dbReference type="EMBL" id="JAOZFC020000001">
    <property type="protein sequence ID" value="MDF9300113.1"/>
    <property type="molecule type" value="Genomic_DNA"/>
</dbReference>
<dbReference type="Proteomes" id="UP001146336">
    <property type="component" value="Unassembled WGS sequence"/>
</dbReference>
<protein>
    <submittedName>
        <fullName evidence="2">DUF6020 family protein</fullName>
    </submittedName>
</protein>
<feature type="transmembrane region" description="Helical" evidence="1">
    <location>
        <begin position="615"/>
        <end position="633"/>
    </location>
</feature>
<sequence>MINKIKEYWPIVAGGLALLATTVVFPAGYATTQIGQRFDEPNGMGFFNFLMVFGAFVLQKKFATRDLNRWQLGGTWLASAFVATIVVVTKALVADETQVKMMGAGYLIGTPANMLITLLAIVGYTLLFVAFFRGLAGLLTKINLPAKHVAYWPILLAMVVFWLLWTVPYFPGVVTWDGFRQLLEVQHQRIPALDFTYYPTNHHPWFSTVIFGGLFSLGRTVFGNANGGVMMIVIAQMIIGAPIYALATKYAFDRGGRILGWSTFAFFAGPVIAVNQQVVDKGTFYFTWVIAFFLVLLLITEKIVQRTTPTWWLFVAYAVAGFLLGMFRKDGSYVVILASLILLVLSFIKFRRGIVPVAVATAVILGGNAIWNNVAIPAMHVQPGSAGEALTIPMRQMAYVVLTDEQSISKTDLKKIDKIMPIKNLKDRYDINQGDNLKSTFPVNSFLRGSAEIEFVKEGVYKKVPTPKIEKEISDFMCVWRKMLLRHPITFVEVYLQASSRYLNPFEETDDKSDGLMLGWGYMDDAYMMHPDWYKDYHMYLPEKVRENDNAAMWIYMRFPLVEMFIHTAMPFLMLIFGVVAMWLYKSKTTWLIMLPGLALFMTATLAPVNGNMRYAMPGLLIIPLYMSFIVNYKHQQDAQK</sequence>
<keyword evidence="1" id="KW-0812">Transmembrane</keyword>
<keyword evidence="1" id="KW-1133">Transmembrane helix</keyword>
<feature type="transmembrane region" description="Helical" evidence="1">
    <location>
        <begin position="258"/>
        <end position="276"/>
    </location>
</feature>
<feature type="transmembrane region" description="Helical" evidence="1">
    <location>
        <begin position="282"/>
        <end position="299"/>
    </location>
</feature>
<feature type="transmembrane region" description="Helical" evidence="1">
    <location>
        <begin position="311"/>
        <end position="327"/>
    </location>
</feature>
<proteinExistence type="predicted"/>
<evidence type="ECO:0000313" key="2">
    <source>
        <dbReference type="EMBL" id="MDF9300113.1"/>
    </source>
</evidence>
<feature type="transmembrane region" description="Helical" evidence="1">
    <location>
        <begin position="42"/>
        <end position="58"/>
    </location>
</feature>
<feature type="transmembrane region" description="Helical" evidence="1">
    <location>
        <begin position="591"/>
        <end position="609"/>
    </location>
</feature>
<keyword evidence="3" id="KW-1185">Reference proteome</keyword>
<comment type="caution">
    <text evidence="2">The sequence shown here is derived from an EMBL/GenBank/DDBJ whole genome shotgun (WGS) entry which is preliminary data.</text>
</comment>
<keyword evidence="1" id="KW-0472">Membrane</keyword>
<dbReference type="InterPro" id="IPR046062">
    <property type="entry name" value="DUF6020"/>
</dbReference>
<organism evidence="2 3">
    <name type="scientific">Weissella fermenti</name>
    <dbReference type="NCBI Taxonomy" id="2987699"/>
    <lineage>
        <taxon>Bacteria</taxon>
        <taxon>Bacillati</taxon>
        <taxon>Bacillota</taxon>
        <taxon>Bacilli</taxon>
        <taxon>Lactobacillales</taxon>
        <taxon>Lactobacillaceae</taxon>
        <taxon>Weissella</taxon>
    </lineage>
</organism>
<reference evidence="2" key="1">
    <citation type="submission" date="2023-03" db="EMBL/GenBank/DDBJ databases">
        <title>Comparative genomics of Weissella fermenti BK2, and weissella type species.</title>
        <authorList>
            <person name="Lee J.K."/>
            <person name="Baek J.H."/>
            <person name="Kim J.M."/>
            <person name="Choi D.G."/>
            <person name="Jeon C.O."/>
        </authorList>
    </citation>
    <scope>NUCLEOTIDE SEQUENCE</scope>
    <source>
        <strain evidence="2">BK2</strain>
    </source>
</reference>
<feature type="transmembrane region" description="Helical" evidence="1">
    <location>
        <begin position="333"/>
        <end position="350"/>
    </location>
</feature>
<name>A0ABT6D4R5_9LACO</name>
<feature type="transmembrane region" description="Helical" evidence="1">
    <location>
        <begin position="114"/>
        <end position="138"/>
    </location>
</feature>
<gene>
    <name evidence="2" type="ORF">OIT47_007505</name>
</gene>
<dbReference type="Pfam" id="PF19484">
    <property type="entry name" value="DUF6020"/>
    <property type="match status" value="1"/>
</dbReference>
<accession>A0ABT6D4R5</accession>
<dbReference type="RefSeq" id="WP_199404249.1">
    <property type="nucleotide sequence ID" value="NZ_JAOZFC020000001.1"/>
</dbReference>
<feature type="transmembrane region" description="Helical" evidence="1">
    <location>
        <begin position="70"/>
        <end position="94"/>
    </location>
</feature>
<feature type="transmembrane region" description="Helical" evidence="1">
    <location>
        <begin position="357"/>
        <end position="376"/>
    </location>
</feature>
<feature type="transmembrane region" description="Helical" evidence="1">
    <location>
        <begin position="225"/>
        <end position="246"/>
    </location>
</feature>
<feature type="transmembrane region" description="Helical" evidence="1">
    <location>
        <begin position="564"/>
        <end position="584"/>
    </location>
</feature>